<feature type="compositionally biased region" description="Polar residues" evidence="1">
    <location>
        <begin position="957"/>
        <end position="980"/>
    </location>
</feature>
<feature type="region of interest" description="Disordered" evidence="1">
    <location>
        <begin position="897"/>
        <end position="924"/>
    </location>
</feature>
<dbReference type="OrthoDB" id="5961507at2759"/>
<dbReference type="GO" id="GO:0030424">
    <property type="term" value="C:axon"/>
    <property type="evidence" value="ECO:0007669"/>
    <property type="project" value="TreeGrafter"/>
</dbReference>
<dbReference type="Pfam" id="PF19424">
    <property type="entry name" value="UNC80"/>
    <property type="match status" value="1"/>
</dbReference>
<dbReference type="GO" id="GO:0034703">
    <property type="term" value="C:cation channel complex"/>
    <property type="evidence" value="ECO:0007669"/>
    <property type="project" value="TreeGrafter"/>
</dbReference>
<feature type="region of interest" description="Disordered" evidence="1">
    <location>
        <begin position="185"/>
        <end position="205"/>
    </location>
</feature>
<feature type="compositionally biased region" description="Low complexity" evidence="1">
    <location>
        <begin position="572"/>
        <end position="587"/>
    </location>
</feature>
<feature type="compositionally biased region" description="Polar residues" evidence="1">
    <location>
        <begin position="1317"/>
        <end position="1335"/>
    </location>
</feature>
<protein>
    <submittedName>
        <fullName evidence="5">Uncharacterized protein</fullName>
    </submittedName>
</protein>
<feature type="domain" description="Protein UNC80 C-terminal" evidence="4">
    <location>
        <begin position="1764"/>
        <end position="2087"/>
    </location>
</feature>
<feature type="compositionally biased region" description="Low complexity" evidence="1">
    <location>
        <begin position="192"/>
        <end position="205"/>
    </location>
</feature>
<feature type="compositionally biased region" description="Polar residues" evidence="1">
    <location>
        <begin position="907"/>
        <end position="922"/>
    </location>
</feature>
<feature type="compositionally biased region" description="Polar residues" evidence="1">
    <location>
        <begin position="308"/>
        <end position="318"/>
    </location>
</feature>
<feature type="domain" description="Protein UNC80 C-terminal" evidence="4">
    <location>
        <begin position="2092"/>
        <end position="2262"/>
    </location>
</feature>
<evidence type="ECO:0000256" key="1">
    <source>
        <dbReference type="SAM" id="MobiDB-lite"/>
    </source>
</evidence>
<dbReference type="Pfam" id="PF15778">
    <property type="entry name" value="UNC80_N"/>
    <property type="match status" value="1"/>
</dbReference>
<proteinExistence type="predicted"/>
<dbReference type="InterPro" id="IPR031542">
    <property type="entry name" value="UNC80_N"/>
</dbReference>
<evidence type="ECO:0000313" key="5">
    <source>
        <dbReference type="EMBL" id="RMX37281.1"/>
    </source>
</evidence>
<feature type="region of interest" description="Disordered" evidence="1">
    <location>
        <begin position="957"/>
        <end position="984"/>
    </location>
</feature>
<feature type="domain" description="Cation channel complex component UNC80 N-terminal" evidence="2">
    <location>
        <begin position="18"/>
        <end position="178"/>
    </location>
</feature>
<feature type="region of interest" description="Disordered" evidence="1">
    <location>
        <begin position="1315"/>
        <end position="1374"/>
    </location>
</feature>
<evidence type="ECO:0000259" key="4">
    <source>
        <dbReference type="Pfam" id="PF20262"/>
    </source>
</evidence>
<feature type="region of interest" description="Disordered" evidence="1">
    <location>
        <begin position="273"/>
        <end position="407"/>
    </location>
</feature>
<feature type="compositionally biased region" description="Low complexity" evidence="1">
    <location>
        <begin position="319"/>
        <end position="331"/>
    </location>
</feature>
<gene>
    <name evidence="5" type="ORF">pdam_00023611</name>
</gene>
<feature type="compositionally biased region" description="Basic and acidic residues" evidence="1">
    <location>
        <begin position="1357"/>
        <end position="1370"/>
    </location>
</feature>
<feature type="region of interest" description="Disordered" evidence="1">
    <location>
        <begin position="1493"/>
        <end position="1512"/>
    </location>
</feature>
<feature type="compositionally biased region" description="Polar residues" evidence="1">
    <location>
        <begin position="332"/>
        <end position="355"/>
    </location>
</feature>
<dbReference type="PANTHER" id="PTHR31781:SF1">
    <property type="entry name" value="PROTEIN UNC-80 HOMOLOG"/>
    <property type="match status" value="1"/>
</dbReference>
<feature type="compositionally biased region" description="Basic and acidic residues" evidence="1">
    <location>
        <begin position="297"/>
        <end position="306"/>
    </location>
</feature>
<accession>A0A3M6T7G3</accession>
<dbReference type="GO" id="GO:0055080">
    <property type="term" value="P:monoatomic cation homeostasis"/>
    <property type="evidence" value="ECO:0007669"/>
    <property type="project" value="TreeGrafter"/>
</dbReference>
<dbReference type="InterPro" id="IPR045852">
    <property type="entry name" value="UNC80_central"/>
</dbReference>
<organism evidence="5 6">
    <name type="scientific">Pocillopora damicornis</name>
    <name type="common">Cauliflower coral</name>
    <name type="synonym">Millepora damicornis</name>
    <dbReference type="NCBI Taxonomy" id="46731"/>
    <lineage>
        <taxon>Eukaryota</taxon>
        <taxon>Metazoa</taxon>
        <taxon>Cnidaria</taxon>
        <taxon>Anthozoa</taxon>
        <taxon>Hexacorallia</taxon>
        <taxon>Scleractinia</taxon>
        <taxon>Astrocoeniina</taxon>
        <taxon>Pocilloporidae</taxon>
        <taxon>Pocillopora</taxon>
    </lineage>
</organism>
<dbReference type="EMBL" id="RCHS01004161">
    <property type="protein sequence ID" value="RMX37281.1"/>
    <property type="molecule type" value="Genomic_DNA"/>
</dbReference>
<feature type="compositionally biased region" description="Basic and acidic residues" evidence="1">
    <location>
        <begin position="1493"/>
        <end position="1502"/>
    </location>
</feature>
<sequence>MATDKVFTIRNFEGERRVIPLPIQTYFWRQTSVCQSFERIICENRVQDLQPSLASAVKSINRWHLIQSSVPYILQCCSLLLSNRGRLGNIDRLGNAERELLFTLHWILLEGPRVCCVVDTDSLLYPLTTIEQFVHELTPHVYHMRESDLTFRLENGVAIWGPLWKHEKPLITPFTCEVISKDAHAENDEKGSQSSSTDQSTSADSNSEFSPATFFDVAVLKCLLSTGWDENGVVWALRYLTAYLKREFNLCDQATSSGASGEIRSEISAQGPTVLTVNPGISGEGSLVQGKNSVKPDGAEVEKINKEGNAQSGRLGSQSAANASSTVTNSVQLTVPQSVTTEPSGESQSDNQSTLKIPDGSDEERSAAQGIERTGSIRLRIRVQSSPGGAAGGRVLTAVPSPTGGMTQQEEKTIANDDSQDVCETRKFQSTKVYIKPSNALQVPLVGTGDTSMQHGGDPLEASSEARDLQSGRLNDVLTSVSSVNSTKEMILQTDRVESCYSTSPNYDGQAQPDPSLMYTRSKESSNHVAFESMVSYENEVQEFQGGLVQTGDVAKTDQLKDEAILKRLSEHTNSSHASSSSVESEVQPLLKPPSIATTNRKALALLGLCENPRTFVNRDSLTKIDRYFVFPGAADYITIDGRLSSLMILQALYNITRENPSALISDMTLTILQQLVTIHQNKKSKKRGSSIEVDDRTVAETQAVGFRSPHSDNILGRLRASFYGRPPSFLSLAMGCLVSVVKALGCPLGCGDGCRGNSGDRLRNTTNKLLTQLLRSEEAAFKLWLQQYARLEPHEDLVDFFHALLGFCEEDQEHSDDEMMPVANSDKPMRKKSLFSMPEGVNGVIIGSIFKILLTRVAEMNFLELKNLLLRFVKESYGNIFWKVALSGLRDSAYKESKDQPDASKTPAQDSSTKKVSTVRKTSVARMKVERTATYKTKRTLLQKLVRITSESADSSGSLTRSLKFSSAVESSPSETALSPRSKRKIFIRKRQKAMGTQYYSDEDLLDTPDTPSEQRPSLKRKLLKSKTPSRKKLDDIFPITKKGDTTPSTLSEPTLPIDIVVHEFETKPVDVEALRSGMVRFRFLLHGGQPGSIPDPKILASMLDLEAPAVARACLLLECCVLVHRCNQGEWPQWLRGSLPSLAHRRGGVSSTSATPFMFAQRRNLVAMHEAGVLFREWGVALGKKLEQVLAKKRRHLLPSIDEEGGKTVLTDMDEMEEDFLDEATLNDSVKVCPYPLLMIACQLLLEITAFLRESHGLYSVSKPAGRPLHRYNIQRRRQSVTSHRRSMAFSPEMHQRRLSSIIGGGGERIRRASAWSQSSLQTDFPSSPSRTLQEPPMITVSGTDTNANNPDTDQEGKKERRDSVDRTRNRHSLYFPRVSIQNSPKTAKRIAKRGGIGGEGESVRFRSKSTKCDAKHLSVDATMLDDDDESDDEDLTLNLPWLNAVIQLNSSTAFLCDHQGVCPVNCHQRQSRSCTRMVKSLKAVYSTLNKNDKASDKQPGRAHGIHGSPLISAPQVGSVEQATKKDKEDTEMIQYISSSLASLTHCPFSVIAKAGTVIEKSHLMDTLPVVWELLLDEDQQLVSSAASVFLLTGIRLRDTVEQMLHKELTCTDANERVKSLQRFEVLWQSRYHAWPRLEEGARLILKVPPPKVDFTLPSPAVGMPSSHPPDCPWDATLILEEQQDKKNRDKRKIRDNSNALKKQQERSEFLLRAIPVSMETTVGVNVAEDEKEKDSRMDVWHYHLEGTGNSQDVTGEDEGESQQVEAELWPQAVSSAIPDIIKMMDDVLVDSDKIAVMEVARRLVWRCLVDDPVLFFRIILEQVTKRDKQEEHISLLRKLLLYITELPQASSRFLINNLIGVAMYYARTNKPGSQDSLALVLSLLWQAVPSVRGFLFKDLKQCLRKEHCDNALRISSNVPGAKKLCVILPDQDNDEEEKDQEKTKETVPVHDVGYEMTFGKVLEAFKSRYQDSGSEGKELYLIDKKSDQILEERDHVRDVYTHRKGFPSPMLMLDFLDQELAFNKRQSQAFTNKIAEIGRVLLSSSILNALPNQKHISFLHGEFSRQISFPRKALDCDFSLYAGGTKGSLFASVAPILLVETRSDANEDEADDEDLSGKIPPKCLFNLLTSLDKPSPDSLEVLDLVRAEKPLKPMDSCYESSNDPPGVSQIDTAVRLCVTVVNFAPESKRAVQMVVVLSAILPHYLNYLRTDSSAPDSEEKLKAELTGLTSLVTSINVLIKSSEVLTRSFVHFQSYKAFSDKSGIFPDLASTTSLMLGRGSISSTEAPSAADEGELAL</sequence>
<feature type="compositionally biased region" description="Basic residues" evidence="1">
    <location>
        <begin position="1279"/>
        <end position="1289"/>
    </location>
</feature>
<feature type="compositionally biased region" description="Basic residues" evidence="1">
    <location>
        <begin position="1019"/>
        <end position="1031"/>
    </location>
</feature>
<dbReference type="Proteomes" id="UP000275408">
    <property type="component" value="Unassembled WGS sequence"/>
</dbReference>
<dbReference type="PANTHER" id="PTHR31781">
    <property type="entry name" value="UNC80"/>
    <property type="match status" value="1"/>
</dbReference>
<dbReference type="STRING" id="46731.A0A3M6T7G3"/>
<name>A0A3M6T7G3_POCDA</name>
<evidence type="ECO:0000313" key="6">
    <source>
        <dbReference type="Proteomes" id="UP000275408"/>
    </source>
</evidence>
<comment type="caution">
    <text evidence="5">The sequence shown here is derived from an EMBL/GenBank/DDBJ whole genome shotgun (WGS) entry which is preliminary data.</text>
</comment>
<dbReference type="Pfam" id="PF20262">
    <property type="entry name" value="UNC80_C"/>
    <property type="match status" value="2"/>
</dbReference>
<feature type="region of interest" description="Disordered" evidence="1">
    <location>
        <begin position="1000"/>
        <end position="1031"/>
    </location>
</feature>
<dbReference type="InterPro" id="IPR046460">
    <property type="entry name" value="UNC80_C"/>
</dbReference>
<evidence type="ECO:0000259" key="2">
    <source>
        <dbReference type="Pfam" id="PF15778"/>
    </source>
</evidence>
<feature type="domain" description="Protein UNC80 central region" evidence="3">
    <location>
        <begin position="1069"/>
        <end position="1717"/>
    </location>
</feature>
<feature type="region of interest" description="Disordered" evidence="1">
    <location>
        <begin position="1279"/>
        <end position="1298"/>
    </location>
</feature>
<feature type="region of interest" description="Disordered" evidence="1">
    <location>
        <begin position="571"/>
        <end position="590"/>
    </location>
</feature>
<reference evidence="5 6" key="1">
    <citation type="journal article" date="2018" name="Sci. Rep.">
        <title>Comparative analysis of the Pocillopora damicornis genome highlights role of immune system in coral evolution.</title>
        <authorList>
            <person name="Cunning R."/>
            <person name="Bay R.A."/>
            <person name="Gillette P."/>
            <person name="Baker A.C."/>
            <person name="Traylor-Knowles N."/>
        </authorList>
    </citation>
    <scope>NUCLEOTIDE SEQUENCE [LARGE SCALE GENOMIC DNA]</scope>
    <source>
        <strain evidence="5">RSMAS</strain>
        <tissue evidence="5">Whole animal</tissue>
    </source>
</reference>
<keyword evidence="6" id="KW-1185">Reference proteome</keyword>
<evidence type="ECO:0000259" key="3">
    <source>
        <dbReference type="Pfam" id="PF19424"/>
    </source>
</evidence>
<dbReference type="GO" id="GO:0005261">
    <property type="term" value="F:monoatomic cation channel activity"/>
    <property type="evidence" value="ECO:0007669"/>
    <property type="project" value="TreeGrafter"/>
</dbReference>
<feature type="compositionally biased region" description="Polar residues" evidence="1">
    <location>
        <begin position="1343"/>
        <end position="1354"/>
    </location>
</feature>